<evidence type="ECO:0000256" key="4">
    <source>
        <dbReference type="ARBA" id="ARBA00023040"/>
    </source>
</evidence>
<name>V4A3K1_LOTGI</name>
<dbReference type="AlphaFoldDB" id="V4A3K1"/>
<evidence type="ECO:0000256" key="7">
    <source>
        <dbReference type="ARBA" id="ARBA00023224"/>
    </source>
</evidence>
<evidence type="ECO:0000256" key="5">
    <source>
        <dbReference type="ARBA" id="ARBA00023136"/>
    </source>
</evidence>
<gene>
    <name evidence="10" type="ORF">LOTGIDRAFT_125181</name>
</gene>
<dbReference type="KEGG" id="lgi:LOTGIDRAFT_125181"/>
<feature type="domain" description="G-protein coupled receptors family 1 profile" evidence="9">
    <location>
        <begin position="18"/>
        <end position="85"/>
    </location>
</feature>
<keyword evidence="4" id="KW-0297">G-protein coupled receptor</keyword>
<evidence type="ECO:0000256" key="3">
    <source>
        <dbReference type="ARBA" id="ARBA00022989"/>
    </source>
</evidence>
<dbReference type="HOGENOM" id="CLU_009579_29_10_1"/>
<dbReference type="OMA" id="ICILGNA"/>
<dbReference type="CTD" id="20232455"/>
<dbReference type="Pfam" id="PF00001">
    <property type="entry name" value="7tm_1"/>
    <property type="match status" value="1"/>
</dbReference>
<keyword evidence="11" id="KW-1185">Reference proteome</keyword>
<keyword evidence="5 8" id="KW-0472">Membrane</keyword>
<dbReference type="GO" id="GO:0005886">
    <property type="term" value="C:plasma membrane"/>
    <property type="evidence" value="ECO:0007669"/>
    <property type="project" value="TreeGrafter"/>
</dbReference>
<dbReference type="Gene3D" id="1.20.1070.10">
    <property type="entry name" value="Rhodopsin 7-helix transmembrane proteins"/>
    <property type="match status" value="1"/>
</dbReference>
<dbReference type="PROSITE" id="PS50262">
    <property type="entry name" value="G_PROTEIN_RECEP_F1_2"/>
    <property type="match status" value="1"/>
</dbReference>
<feature type="transmembrane region" description="Helical" evidence="8">
    <location>
        <begin position="6"/>
        <end position="27"/>
    </location>
</feature>
<evidence type="ECO:0000256" key="2">
    <source>
        <dbReference type="ARBA" id="ARBA00022692"/>
    </source>
</evidence>
<sequence length="85" mass="9641">MEVQITLYSIIFLLGVVGNALVIVTLIQNKKMRTVTNVFLFNLAITDLLLAVFCMPFTLIPIIMKNFIFGEVMCILIRYLQGKSL</sequence>
<dbReference type="RefSeq" id="XP_009059888.1">
    <property type="nucleotide sequence ID" value="XM_009061640.1"/>
</dbReference>
<evidence type="ECO:0000313" key="10">
    <source>
        <dbReference type="EMBL" id="ESO89530.1"/>
    </source>
</evidence>
<dbReference type="OrthoDB" id="10037617at2759"/>
<keyword evidence="3 8" id="KW-1133">Transmembrane helix</keyword>
<reference evidence="10 11" key="1">
    <citation type="journal article" date="2013" name="Nature">
        <title>Insights into bilaterian evolution from three spiralian genomes.</title>
        <authorList>
            <person name="Simakov O."/>
            <person name="Marletaz F."/>
            <person name="Cho S.J."/>
            <person name="Edsinger-Gonzales E."/>
            <person name="Havlak P."/>
            <person name="Hellsten U."/>
            <person name="Kuo D.H."/>
            <person name="Larsson T."/>
            <person name="Lv J."/>
            <person name="Arendt D."/>
            <person name="Savage R."/>
            <person name="Osoegawa K."/>
            <person name="de Jong P."/>
            <person name="Grimwood J."/>
            <person name="Chapman J.A."/>
            <person name="Shapiro H."/>
            <person name="Aerts A."/>
            <person name="Otillar R.P."/>
            <person name="Terry A.Y."/>
            <person name="Boore J.L."/>
            <person name="Grigoriev I.V."/>
            <person name="Lindberg D.R."/>
            <person name="Seaver E.C."/>
            <person name="Weisblat D.A."/>
            <person name="Putnam N.H."/>
            <person name="Rokhsar D.S."/>
        </authorList>
    </citation>
    <scope>NUCLEOTIDE SEQUENCE [LARGE SCALE GENOMIC DNA]</scope>
</reference>
<evidence type="ECO:0000256" key="8">
    <source>
        <dbReference type="SAM" id="Phobius"/>
    </source>
</evidence>
<evidence type="ECO:0000259" key="9">
    <source>
        <dbReference type="PROSITE" id="PS50262"/>
    </source>
</evidence>
<dbReference type="PANTHER" id="PTHR24238:SF75">
    <property type="entry name" value="CHOLECYSTOKININ-LIKE RECEPTOR AT 17D1-RELATED"/>
    <property type="match status" value="1"/>
</dbReference>
<feature type="transmembrane region" description="Helical" evidence="8">
    <location>
        <begin position="39"/>
        <end position="63"/>
    </location>
</feature>
<evidence type="ECO:0000313" key="11">
    <source>
        <dbReference type="Proteomes" id="UP000030746"/>
    </source>
</evidence>
<organism evidence="10 11">
    <name type="scientific">Lottia gigantea</name>
    <name type="common">Giant owl limpet</name>
    <dbReference type="NCBI Taxonomy" id="225164"/>
    <lineage>
        <taxon>Eukaryota</taxon>
        <taxon>Metazoa</taxon>
        <taxon>Spiralia</taxon>
        <taxon>Lophotrochozoa</taxon>
        <taxon>Mollusca</taxon>
        <taxon>Gastropoda</taxon>
        <taxon>Patellogastropoda</taxon>
        <taxon>Lottioidea</taxon>
        <taxon>Lottiidae</taxon>
        <taxon>Lottia</taxon>
    </lineage>
</organism>
<keyword evidence="6" id="KW-0675">Receptor</keyword>
<keyword evidence="2 8" id="KW-0812">Transmembrane</keyword>
<dbReference type="PRINTS" id="PR00237">
    <property type="entry name" value="GPCRRHODOPSN"/>
</dbReference>
<protein>
    <recommendedName>
        <fullName evidence="9">G-protein coupled receptors family 1 profile domain-containing protein</fullName>
    </recommendedName>
</protein>
<dbReference type="Proteomes" id="UP000030746">
    <property type="component" value="Unassembled WGS sequence"/>
</dbReference>
<evidence type="ECO:0000256" key="1">
    <source>
        <dbReference type="ARBA" id="ARBA00004141"/>
    </source>
</evidence>
<dbReference type="SUPFAM" id="SSF81321">
    <property type="entry name" value="Family A G protein-coupled receptor-like"/>
    <property type="match status" value="1"/>
</dbReference>
<accession>V4A3K1</accession>
<proteinExistence type="predicted"/>
<dbReference type="InterPro" id="IPR000276">
    <property type="entry name" value="GPCR_Rhodpsn"/>
</dbReference>
<dbReference type="GO" id="GO:0008188">
    <property type="term" value="F:neuropeptide receptor activity"/>
    <property type="evidence" value="ECO:0007669"/>
    <property type="project" value="TreeGrafter"/>
</dbReference>
<keyword evidence="7" id="KW-0807">Transducer</keyword>
<evidence type="ECO:0000256" key="6">
    <source>
        <dbReference type="ARBA" id="ARBA00023170"/>
    </source>
</evidence>
<dbReference type="EMBL" id="KB202591">
    <property type="protein sequence ID" value="ESO89530.1"/>
    <property type="molecule type" value="Genomic_DNA"/>
</dbReference>
<comment type="subcellular location">
    <subcellularLocation>
        <location evidence="1">Membrane</location>
        <topology evidence="1">Multi-pass membrane protein</topology>
    </subcellularLocation>
</comment>
<dbReference type="PANTHER" id="PTHR24238">
    <property type="entry name" value="G-PROTEIN COUPLED RECEPTOR"/>
    <property type="match status" value="1"/>
</dbReference>
<dbReference type="GeneID" id="20232455"/>
<dbReference type="InterPro" id="IPR017452">
    <property type="entry name" value="GPCR_Rhodpsn_7TM"/>
</dbReference>